<protein>
    <submittedName>
        <fullName evidence="6">NAD(P)-dependent oxidoreductase</fullName>
    </submittedName>
</protein>
<dbReference type="InterPro" id="IPR006139">
    <property type="entry name" value="D-isomer_2_OHA_DH_cat_dom"/>
</dbReference>
<dbReference type="InterPro" id="IPR006140">
    <property type="entry name" value="D-isomer_DH_NAD-bd"/>
</dbReference>
<accession>A0ABU9BAN2</accession>
<dbReference type="RefSeq" id="WP_341374609.1">
    <property type="nucleotide sequence ID" value="NZ_JBBUTF010000011.1"/>
</dbReference>
<keyword evidence="1 3" id="KW-0560">Oxidoreductase</keyword>
<evidence type="ECO:0000256" key="1">
    <source>
        <dbReference type="ARBA" id="ARBA00023002"/>
    </source>
</evidence>
<sequence>MSTATTTTTTRSIASQWDAPLHAALVEAVPGLTIVPVGPGPGFDGLAGLRDATGRPVEVLLARPFAPAQRDAPPPAGWPWGLRWIQLISVGLDGYPAWLLATPGVTVSNAHGSSADTIADFVLAHVLRVQARLDARRVRSPEGWRLQPAAALAGARLGLVGFGAIGRAVAQRALALGLQVRAVRRQGLPDLPGVDPAADVAALAAWADHLVLATPGGPATRHLVDARVLRQARPGLHLINIARGSLVDTDALCEALDNGRVGEASLDVTEPEPLPAGHWLYRHPRVWLTPHTSAIGPHVQRALVELTAEGLQAWHNGRPPAHRVDPPWPAAA</sequence>
<dbReference type="Gene3D" id="3.40.50.720">
    <property type="entry name" value="NAD(P)-binding Rossmann-like Domain"/>
    <property type="match status" value="2"/>
</dbReference>
<evidence type="ECO:0000259" key="4">
    <source>
        <dbReference type="Pfam" id="PF00389"/>
    </source>
</evidence>
<evidence type="ECO:0000256" key="3">
    <source>
        <dbReference type="RuleBase" id="RU003719"/>
    </source>
</evidence>
<organism evidence="6 7">
    <name type="scientific">Pseudaquabacterium rugosum</name>
    <dbReference type="NCBI Taxonomy" id="2984194"/>
    <lineage>
        <taxon>Bacteria</taxon>
        <taxon>Pseudomonadati</taxon>
        <taxon>Pseudomonadota</taxon>
        <taxon>Betaproteobacteria</taxon>
        <taxon>Burkholderiales</taxon>
        <taxon>Sphaerotilaceae</taxon>
        <taxon>Pseudaquabacterium</taxon>
    </lineage>
</organism>
<dbReference type="Pfam" id="PF02826">
    <property type="entry name" value="2-Hacid_dh_C"/>
    <property type="match status" value="1"/>
</dbReference>
<gene>
    <name evidence="6" type="ORF">AACH11_12710</name>
</gene>
<evidence type="ECO:0000256" key="2">
    <source>
        <dbReference type="ARBA" id="ARBA00023027"/>
    </source>
</evidence>
<name>A0ABU9BAN2_9BURK</name>
<keyword evidence="2" id="KW-0520">NAD</keyword>
<proteinExistence type="inferred from homology"/>
<dbReference type="Proteomes" id="UP001368500">
    <property type="component" value="Unassembled WGS sequence"/>
</dbReference>
<dbReference type="PANTHER" id="PTHR43333:SF1">
    <property type="entry name" value="D-ISOMER SPECIFIC 2-HYDROXYACID DEHYDROGENASE NAD-BINDING DOMAIN-CONTAINING PROTEIN"/>
    <property type="match status" value="1"/>
</dbReference>
<evidence type="ECO:0000259" key="5">
    <source>
        <dbReference type="Pfam" id="PF02826"/>
    </source>
</evidence>
<comment type="caution">
    <text evidence="6">The sequence shown here is derived from an EMBL/GenBank/DDBJ whole genome shotgun (WGS) entry which is preliminary data.</text>
</comment>
<dbReference type="SUPFAM" id="SSF51735">
    <property type="entry name" value="NAD(P)-binding Rossmann-fold domains"/>
    <property type="match status" value="1"/>
</dbReference>
<evidence type="ECO:0000313" key="6">
    <source>
        <dbReference type="EMBL" id="MEK8026824.1"/>
    </source>
</evidence>
<dbReference type="EMBL" id="JBBUTF010000011">
    <property type="protein sequence ID" value="MEK8026824.1"/>
    <property type="molecule type" value="Genomic_DNA"/>
</dbReference>
<feature type="domain" description="D-isomer specific 2-hydroxyacid dehydrogenase catalytic" evidence="4">
    <location>
        <begin position="81"/>
        <end position="324"/>
    </location>
</feature>
<keyword evidence="7" id="KW-1185">Reference proteome</keyword>
<dbReference type="InterPro" id="IPR036291">
    <property type="entry name" value="NAD(P)-bd_dom_sf"/>
</dbReference>
<dbReference type="SUPFAM" id="SSF52283">
    <property type="entry name" value="Formate/glycerate dehydrogenase catalytic domain-like"/>
    <property type="match status" value="1"/>
</dbReference>
<comment type="similarity">
    <text evidence="3">Belongs to the D-isomer specific 2-hydroxyacid dehydrogenase family.</text>
</comment>
<feature type="domain" description="D-isomer specific 2-hydroxyacid dehydrogenase NAD-binding" evidence="5">
    <location>
        <begin position="143"/>
        <end position="293"/>
    </location>
</feature>
<dbReference type="PANTHER" id="PTHR43333">
    <property type="entry name" value="2-HACID_DH_C DOMAIN-CONTAINING PROTEIN"/>
    <property type="match status" value="1"/>
</dbReference>
<dbReference type="Pfam" id="PF00389">
    <property type="entry name" value="2-Hacid_dh"/>
    <property type="match status" value="1"/>
</dbReference>
<evidence type="ECO:0000313" key="7">
    <source>
        <dbReference type="Proteomes" id="UP001368500"/>
    </source>
</evidence>
<reference evidence="6 7" key="1">
    <citation type="submission" date="2024-04" db="EMBL/GenBank/DDBJ databases">
        <title>Novel species of the genus Ideonella isolated from streams.</title>
        <authorList>
            <person name="Lu H."/>
        </authorList>
    </citation>
    <scope>NUCLEOTIDE SEQUENCE [LARGE SCALE GENOMIC DNA]</scope>
    <source>
        <strain evidence="6 7">BYS139W</strain>
    </source>
</reference>